<proteinExistence type="predicted"/>
<sequence length="348" mass="39044">MKRTFLILSLLVVAISCVTEYQPETIRIAPALVVEGQITDQPGPYTVRLTRTGDFSNKGINLLETGAIVSIEDNVGNREALREQSPGVYQTRANGMQGVAGRRYKLTVQTRNGQRFESDAETLTAAPPILNVYTEYNNQLRPGTQVREETWDVYLDTKDPETAGNFYRWEWTHYEAINICQKTEQSDGSFNGLFCCSPCWDIVRCYNCINVSSDANFNGRNLSRQRITTVPYTSRSRYYLEIQQQAISRGAYQFWKSVRGLVNNTGGLFDPAPASVQGNIRNLTSAAEPVYGYFGATGISERGFYVDRGNGQGIPQVSPPVVVSPLAPCFPCENSIYRTPNKPRFWVY</sequence>
<reference evidence="2 3" key="1">
    <citation type="submission" date="2016-01" db="EMBL/GenBank/DDBJ databases">
        <authorList>
            <person name="Oliw E.H."/>
        </authorList>
    </citation>
    <scope>NUCLEOTIDE SEQUENCE [LARGE SCALE GENOMIC DNA]</scope>
    <source>
        <strain evidence="2 3">DY10</strain>
    </source>
</reference>
<dbReference type="PROSITE" id="PS51257">
    <property type="entry name" value="PROKAR_LIPOPROTEIN"/>
    <property type="match status" value="1"/>
</dbReference>
<dbReference type="OrthoDB" id="922982at2"/>
<feature type="chain" id="PRO_5012727063" description="DUF4249 domain-containing protein" evidence="1">
    <location>
        <begin position="22"/>
        <end position="348"/>
    </location>
</feature>
<accession>A0A1P9WVQ3</accession>
<protein>
    <recommendedName>
        <fullName evidence="4">DUF4249 domain-containing protein</fullName>
    </recommendedName>
</protein>
<keyword evidence="3" id="KW-1185">Reference proteome</keyword>
<evidence type="ECO:0000313" key="3">
    <source>
        <dbReference type="Proteomes" id="UP000187941"/>
    </source>
</evidence>
<dbReference type="KEGG" id="smon:AWR27_09115"/>
<dbReference type="AlphaFoldDB" id="A0A1P9WVQ3"/>
<dbReference type="Proteomes" id="UP000187941">
    <property type="component" value="Chromosome"/>
</dbReference>
<evidence type="ECO:0000256" key="1">
    <source>
        <dbReference type="SAM" id="SignalP"/>
    </source>
</evidence>
<organism evidence="2 3">
    <name type="scientific">Spirosoma montaniterrae</name>
    <dbReference type="NCBI Taxonomy" id="1178516"/>
    <lineage>
        <taxon>Bacteria</taxon>
        <taxon>Pseudomonadati</taxon>
        <taxon>Bacteroidota</taxon>
        <taxon>Cytophagia</taxon>
        <taxon>Cytophagales</taxon>
        <taxon>Cytophagaceae</taxon>
        <taxon>Spirosoma</taxon>
    </lineage>
</organism>
<dbReference type="RefSeq" id="WP_077130899.1">
    <property type="nucleotide sequence ID" value="NZ_CP014263.1"/>
</dbReference>
<feature type="signal peptide" evidence="1">
    <location>
        <begin position="1"/>
        <end position="21"/>
    </location>
</feature>
<evidence type="ECO:0000313" key="2">
    <source>
        <dbReference type="EMBL" id="AQG79464.1"/>
    </source>
</evidence>
<keyword evidence="1" id="KW-0732">Signal</keyword>
<evidence type="ECO:0008006" key="4">
    <source>
        <dbReference type="Google" id="ProtNLM"/>
    </source>
</evidence>
<dbReference type="EMBL" id="CP014263">
    <property type="protein sequence ID" value="AQG79464.1"/>
    <property type="molecule type" value="Genomic_DNA"/>
</dbReference>
<dbReference type="InterPro" id="IPR025345">
    <property type="entry name" value="DUF4249"/>
</dbReference>
<dbReference type="STRING" id="1178516.AWR27_09115"/>
<name>A0A1P9WVQ3_9BACT</name>
<gene>
    <name evidence="2" type="ORF">AWR27_09115</name>
</gene>
<dbReference type="Pfam" id="PF14054">
    <property type="entry name" value="DUF4249"/>
    <property type="match status" value="1"/>
</dbReference>